<sequence>MKLDAVKDVTVPVTVVLGENRIRIEDLHRMGEGSIVELTSIAGEPVELYASGEKVAEGEVVIIDENFGLRITKLSDEGGRYAGIPRLL</sequence>
<dbReference type="InterPro" id="IPR001172">
    <property type="entry name" value="FliN_T3SS_HrcQb"/>
</dbReference>
<evidence type="ECO:0000256" key="3">
    <source>
        <dbReference type="ARBA" id="ARBA00021897"/>
    </source>
</evidence>
<dbReference type="NCBIfam" id="TIGR02480">
    <property type="entry name" value="fliN"/>
    <property type="match status" value="1"/>
</dbReference>
<keyword evidence="10" id="KW-1185">Reference proteome</keyword>
<dbReference type="GO" id="GO:0006935">
    <property type="term" value="P:chemotaxis"/>
    <property type="evidence" value="ECO:0007669"/>
    <property type="project" value="UniProtKB-KW"/>
</dbReference>
<evidence type="ECO:0000256" key="4">
    <source>
        <dbReference type="ARBA" id="ARBA00022475"/>
    </source>
</evidence>
<evidence type="ECO:0000256" key="6">
    <source>
        <dbReference type="ARBA" id="ARBA00022779"/>
    </source>
</evidence>
<dbReference type="HOGENOM" id="CLU_097058_4_4_12"/>
<protein>
    <recommendedName>
        <fullName evidence="3">Flagellar motor switch protein FliN</fullName>
    </recommendedName>
</protein>
<keyword evidence="7" id="KW-0472">Membrane</keyword>
<evidence type="ECO:0000256" key="5">
    <source>
        <dbReference type="ARBA" id="ARBA00022500"/>
    </source>
</evidence>
<keyword evidence="5" id="KW-0145">Chemotaxis</keyword>
<dbReference type="Gene3D" id="2.30.330.10">
    <property type="entry name" value="SpoA-like"/>
    <property type="match status" value="1"/>
</dbReference>
<comment type="subcellular location">
    <subcellularLocation>
        <location evidence="1">Cell membrane</location>
        <topology evidence="1">Peripheral membrane protein</topology>
        <orientation evidence="1">Cytoplasmic side</orientation>
    </subcellularLocation>
</comment>
<dbReference type="OrthoDB" id="9773459at2"/>
<dbReference type="RefSeq" id="WP_024268996.1">
    <property type="nucleotide sequence ID" value="NC_023035.1"/>
</dbReference>
<dbReference type="InterPro" id="IPR001543">
    <property type="entry name" value="FliN-like_C"/>
</dbReference>
<dbReference type="InterPro" id="IPR051469">
    <property type="entry name" value="FliN/MopA/SpaO"/>
</dbReference>
<evidence type="ECO:0000256" key="2">
    <source>
        <dbReference type="ARBA" id="ARBA00009226"/>
    </source>
</evidence>
<accession>V5WK29</accession>
<dbReference type="AlphaFoldDB" id="V5WK29"/>
<evidence type="ECO:0000256" key="1">
    <source>
        <dbReference type="ARBA" id="ARBA00004413"/>
    </source>
</evidence>
<keyword evidence="9" id="KW-0282">Flagellum</keyword>
<feature type="domain" description="Flagellar motor switch protein FliN-like C-terminal" evidence="8">
    <location>
        <begin position="5"/>
        <end position="74"/>
    </location>
</feature>
<dbReference type="GO" id="GO:0003774">
    <property type="term" value="F:cytoskeletal motor activity"/>
    <property type="evidence" value="ECO:0007669"/>
    <property type="project" value="InterPro"/>
</dbReference>
<dbReference type="PRINTS" id="PR00956">
    <property type="entry name" value="FLGMOTORFLIN"/>
</dbReference>
<dbReference type="GO" id="GO:0071973">
    <property type="term" value="P:bacterial-type flagellum-dependent cell motility"/>
    <property type="evidence" value="ECO:0007669"/>
    <property type="project" value="InterPro"/>
</dbReference>
<dbReference type="SUPFAM" id="SSF101801">
    <property type="entry name" value="Surface presentation of antigens (SPOA)"/>
    <property type="match status" value="1"/>
</dbReference>
<evidence type="ECO:0000313" key="10">
    <source>
        <dbReference type="Proteomes" id="UP000018680"/>
    </source>
</evidence>
<dbReference type="EMBL" id="CP006939">
    <property type="protein sequence ID" value="AHC16098.1"/>
    <property type="molecule type" value="Genomic_DNA"/>
</dbReference>
<gene>
    <name evidence="9" type="ORF">L21SP2_2748</name>
</gene>
<dbReference type="eggNOG" id="COG1886">
    <property type="taxonomic scope" value="Bacteria"/>
</dbReference>
<dbReference type="GO" id="GO:0009425">
    <property type="term" value="C:bacterial-type flagellum basal body"/>
    <property type="evidence" value="ECO:0007669"/>
    <property type="project" value="InterPro"/>
</dbReference>
<dbReference type="STRING" id="1307761.L21SP2_2748"/>
<comment type="similarity">
    <text evidence="2">Belongs to the FliN/MopA/SpaO family.</text>
</comment>
<evidence type="ECO:0000256" key="7">
    <source>
        <dbReference type="ARBA" id="ARBA00023136"/>
    </source>
</evidence>
<dbReference type="Pfam" id="PF01052">
    <property type="entry name" value="FliMN_C"/>
    <property type="match status" value="1"/>
</dbReference>
<keyword evidence="9" id="KW-0966">Cell projection</keyword>
<dbReference type="PANTHER" id="PTHR43484">
    <property type="match status" value="1"/>
</dbReference>
<name>V5WK29_9SPIO</name>
<organism evidence="9 10">
    <name type="scientific">Salinispira pacifica</name>
    <dbReference type="NCBI Taxonomy" id="1307761"/>
    <lineage>
        <taxon>Bacteria</taxon>
        <taxon>Pseudomonadati</taxon>
        <taxon>Spirochaetota</taxon>
        <taxon>Spirochaetia</taxon>
        <taxon>Spirochaetales</taxon>
        <taxon>Spirochaetaceae</taxon>
        <taxon>Salinispira</taxon>
    </lineage>
</organism>
<dbReference type="Proteomes" id="UP000018680">
    <property type="component" value="Chromosome"/>
</dbReference>
<dbReference type="InterPro" id="IPR012826">
    <property type="entry name" value="FliN"/>
</dbReference>
<dbReference type="KEGG" id="slr:L21SP2_2748"/>
<evidence type="ECO:0000259" key="8">
    <source>
        <dbReference type="Pfam" id="PF01052"/>
    </source>
</evidence>
<proteinExistence type="inferred from homology"/>
<dbReference type="InterPro" id="IPR036429">
    <property type="entry name" value="SpoA-like_sf"/>
</dbReference>
<dbReference type="PANTHER" id="PTHR43484:SF1">
    <property type="entry name" value="FLAGELLAR MOTOR SWITCH PROTEIN FLIN"/>
    <property type="match status" value="1"/>
</dbReference>
<evidence type="ECO:0000313" key="9">
    <source>
        <dbReference type="EMBL" id="AHC16098.1"/>
    </source>
</evidence>
<dbReference type="GO" id="GO:0005886">
    <property type="term" value="C:plasma membrane"/>
    <property type="evidence" value="ECO:0007669"/>
    <property type="project" value="UniProtKB-SubCell"/>
</dbReference>
<keyword evidence="9" id="KW-0969">Cilium</keyword>
<keyword evidence="4" id="KW-1003">Cell membrane</keyword>
<keyword evidence="6" id="KW-0283">Flagellar rotation</keyword>
<reference evidence="9 10" key="1">
    <citation type="journal article" date="2015" name="Stand. Genomic Sci.">
        <title>Complete genome sequence and description of Salinispira pacifica gen. nov., sp. nov., a novel spirochaete isolated form a hypersaline microbial mat.</title>
        <authorList>
            <person name="Ben Hania W."/>
            <person name="Joseph M."/>
            <person name="Schumann P."/>
            <person name="Bunk B."/>
            <person name="Fiebig A."/>
            <person name="Sproer C."/>
            <person name="Klenk H.P."/>
            <person name="Fardeau M.L."/>
            <person name="Spring S."/>
        </authorList>
    </citation>
    <scope>NUCLEOTIDE SEQUENCE [LARGE SCALE GENOMIC DNA]</scope>
    <source>
        <strain evidence="9 10">L21-RPul-D2</strain>
    </source>
</reference>